<protein>
    <submittedName>
        <fullName evidence="2">Methyltransferase FkbM</fullName>
    </submittedName>
</protein>
<reference evidence="3" key="1">
    <citation type="journal article" date="2015" name="Chem. Biol.">
        <title>Structure, bioactivity, and resistance mechanism of streptomonomicin, an unusual lasso Peptide from an understudied halophilic actinomycete.</title>
        <authorList>
            <person name="Metelev M."/>
            <person name="Tietz J.I."/>
            <person name="Melby J.O."/>
            <person name="Blair P.M."/>
            <person name="Zhu L."/>
            <person name="Livnat I."/>
            <person name="Severinov K."/>
            <person name="Mitchell D.A."/>
        </authorList>
    </citation>
    <scope>NUCLEOTIDE SEQUENCE [LARGE SCALE GENOMIC DNA]</scope>
    <source>
        <strain evidence="3">YIM 90003</strain>
    </source>
</reference>
<evidence type="ECO:0000259" key="1">
    <source>
        <dbReference type="Pfam" id="PF05050"/>
    </source>
</evidence>
<dbReference type="Gene3D" id="3.40.50.150">
    <property type="entry name" value="Vaccinia Virus protein VP39"/>
    <property type="match status" value="1"/>
</dbReference>
<dbReference type="EMBL" id="JROO01000040">
    <property type="protein sequence ID" value="KIH97307.1"/>
    <property type="molecule type" value="Genomic_DNA"/>
</dbReference>
<evidence type="ECO:0000313" key="2">
    <source>
        <dbReference type="EMBL" id="KIH97307.1"/>
    </source>
</evidence>
<dbReference type="STRING" id="183763.LP52_19895"/>
<proteinExistence type="predicted"/>
<dbReference type="PANTHER" id="PTHR34203">
    <property type="entry name" value="METHYLTRANSFERASE, FKBM FAMILY PROTEIN"/>
    <property type="match status" value="1"/>
</dbReference>
<name>A0A0C2JK63_9ACTN</name>
<dbReference type="GO" id="GO:0032259">
    <property type="term" value="P:methylation"/>
    <property type="evidence" value="ECO:0007669"/>
    <property type="project" value="UniProtKB-KW"/>
</dbReference>
<comment type="caution">
    <text evidence="2">The sequence shown here is derived from an EMBL/GenBank/DDBJ whole genome shotgun (WGS) entry which is preliminary data.</text>
</comment>
<dbReference type="Proteomes" id="UP000031675">
    <property type="component" value="Unassembled WGS sequence"/>
</dbReference>
<dbReference type="InterPro" id="IPR029063">
    <property type="entry name" value="SAM-dependent_MTases_sf"/>
</dbReference>
<gene>
    <name evidence="2" type="ORF">LP52_19895</name>
</gene>
<dbReference type="CDD" id="cd02440">
    <property type="entry name" value="AdoMet_MTases"/>
    <property type="match status" value="1"/>
</dbReference>
<dbReference type="SUPFAM" id="SSF53335">
    <property type="entry name" value="S-adenosyl-L-methionine-dependent methyltransferases"/>
    <property type="match status" value="1"/>
</dbReference>
<dbReference type="PANTHER" id="PTHR34203:SF15">
    <property type="entry name" value="SLL1173 PROTEIN"/>
    <property type="match status" value="1"/>
</dbReference>
<sequence length="242" mass="25668">MRAAAAALRGLSPYAFFIENEVAGLAEVVRPGDVCLDIGAEYGLYTLALAGLAGPGGRVCAVEPLPGPARFLRSATRTLGARNVRVLRRAVGAEEGTGTLSLPLRRGLPVHGRAFLTTGACGAGPNAEFRGERTVAAPVTTLDALVGELGLERVDFIKADVEGAELAVLDGAATTLRTHRPALLLEIEDRHLAKYGARAADLVERLAQTGYRMQAWVGGAWRSADRVREGHRNYLFTARSRG</sequence>
<keyword evidence="2" id="KW-0489">Methyltransferase</keyword>
<dbReference type="AlphaFoldDB" id="A0A0C2JK63"/>
<dbReference type="InterPro" id="IPR052514">
    <property type="entry name" value="SAM-dependent_MTase"/>
</dbReference>
<organism evidence="2 3">
    <name type="scientific">Streptomonospora alba</name>
    <dbReference type="NCBI Taxonomy" id="183763"/>
    <lineage>
        <taxon>Bacteria</taxon>
        <taxon>Bacillati</taxon>
        <taxon>Actinomycetota</taxon>
        <taxon>Actinomycetes</taxon>
        <taxon>Streptosporangiales</taxon>
        <taxon>Nocardiopsidaceae</taxon>
        <taxon>Streptomonospora</taxon>
    </lineage>
</organism>
<keyword evidence="3" id="KW-1185">Reference proteome</keyword>
<accession>A0A0C2JK63</accession>
<feature type="domain" description="Methyltransferase FkbM" evidence="1">
    <location>
        <begin position="37"/>
        <end position="213"/>
    </location>
</feature>
<dbReference type="InterPro" id="IPR006342">
    <property type="entry name" value="FkbM_mtfrase"/>
</dbReference>
<dbReference type="GO" id="GO:0008168">
    <property type="term" value="F:methyltransferase activity"/>
    <property type="evidence" value="ECO:0007669"/>
    <property type="project" value="UniProtKB-KW"/>
</dbReference>
<evidence type="ECO:0000313" key="3">
    <source>
        <dbReference type="Proteomes" id="UP000031675"/>
    </source>
</evidence>
<dbReference type="Pfam" id="PF05050">
    <property type="entry name" value="Methyltransf_21"/>
    <property type="match status" value="1"/>
</dbReference>
<keyword evidence="2" id="KW-0808">Transferase</keyword>
<dbReference type="NCBIfam" id="TIGR01444">
    <property type="entry name" value="fkbM_fam"/>
    <property type="match status" value="1"/>
</dbReference>